<reference evidence="2" key="1">
    <citation type="submission" date="2024-01" db="EMBL/GenBank/DDBJ databases">
        <title>Genome insights into chemosensory and detoxification machineries of broad mite, Polyphagotarsonemus latus (Tarsonemidae: Acari).</title>
        <authorList>
            <person name="Muthugoundar M."/>
            <person name="P J A."/>
            <person name="Augustine N."/>
        </authorList>
    </citation>
    <scope>NUCLEOTIDE SEQUENCE</scope>
</reference>
<protein>
    <submittedName>
        <fullName evidence="2">Ligated ion channel binding I - glutamate</fullName>
    </submittedName>
</protein>
<accession>A0AAN0LHB2</accession>
<proteinExistence type="evidence at transcript level"/>
<name>A0AAN0LHB2_9ACAR</name>
<organism evidence="2">
    <name type="scientific">Polyphagotarsonemus latus</name>
    <dbReference type="NCBI Taxonomy" id="1204166"/>
    <lineage>
        <taxon>Eukaryota</taxon>
        <taxon>Metazoa</taxon>
        <taxon>Ecdysozoa</taxon>
        <taxon>Arthropoda</taxon>
        <taxon>Chelicerata</taxon>
        <taxon>Arachnida</taxon>
        <taxon>Acari</taxon>
        <taxon>Acariformes</taxon>
        <taxon>Trombidiformes</taxon>
        <taxon>Prostigmata</taxon>
        <taxon>Eleutherengona</taxon>
        <taxon>Heterostigmata</taxon>
        <taxon>Tarsonemoidea</taxon>
        <taxon>Tarsonemidae</taxon>
        <taxon>Polyphagotarsonemus</taxon>
    </lineage>
</organism>
<feature type="transmembrane region" description="Helical" evidence="1">
    <location>
        <begin position="119"/>
        <end position="141"/>
    </location>
</feature>
<dbReference type="AlphaFoldDB" id="A0AAN0LHB2"/>
<feature type="transmembrane region" description="Helical" evidence="1">
    <location>
        <begin position="175"/>
        <end position="191"/>
    </location>
</feature>
<evidence type="ECO:0000256" key="1">
    <source>
        <dbReference type="SAM" id="Phobius"/>
    </source>
</evidence>
<keyword evidence="1" id="KW-1133">Transmembrane helix</keyword>
<keyword evidence="1" id="KW-0472">Membrane</keyword>
<keyword evidence="1" id="KW-0812">Transmembrane</keyword>
<dbReference type="SUPFAM" id="SSF53850">
    <property type="entry name" value="Periplasmic binding protein-like II"/>
    <property type="match status" value="1"/>
</dbReference>
<evidence type="ECO:0000313" key="2">
    <source>
        <dbReference type="EMBL" id="WRW34099.1"/>
    </source>
</evidence>
<feature type="transmembrane region" description="Helical" evidence="1">
    <location>
        <begin position="147"/>
        <end position="163"/>
    </location>
</feature>
<dbReference type="EMBL" id="PP155025">
    <property type="protein sequence ID" value="WRW34099.1"/>
    <property type="molecule type" value="mRNA"/>
</dbReference>
<sequence length="404" mass="47604">MNYTVRIAIPEIKPYIVINNDKIFSQYELFYELISLLPTFKKKIIGLEYRLGTKNETGHYNGMIGKLQNDEVDLIYYPLPIDMSDPPGFLTKVFFESSTYIMNLANIPLDKHKDLFNSLFNLNLEIIFLFLFFLIFLSVFTSQVLKLFFSFFEALFFLLCLTFKKSIAINYKFRAFSYSMILYSFILMTIFESNVNSNLIIKVKTNIIDSIDDLYAKVDNLPIFFKDHFTTYYFNSPYSNKKFKVVYQRALNCKDCIKTIEEHMSQFVSPTNDNLKKKVFILDQTMIKLFKNIVCTFHHEKINSLGFLHTSSYIFKNQFGYLMNRKISFFHRKEINKRLTDVLESGIIIKVFENVDNLSPLGKKQYNLSIEKCLKSNDKYTNKIIEKKLNTVKLFDSIKMTNSN</sequence>